<name>A0A1M5EL34_9ACTN</name>
<evidence type="ECO:0000259" key="2">
    <source>
        <dbReference type="Pfam" id="PF00496"/>
    </source>
</evidence>
<dbReference type="InterPro" id="IPR030678">
    <property type="entry name" value="Peptide/Ni-bd"/>
</dbReference>
<dbReference type="GO" id="GO:0042597">
    <property type="term" value="C:periplasmic space"/>
    <property type="evidence" value="ECO:0007669"/>
    <property type="project" value="UniProtKB-ARBA"/>
</dbReference>
<dbReference type="OrthoDB" id="9046151at2"/>
<accession>A0A1M5EL34</accession>
<gene>
    <name evidence="3" type="ORF">SAMN05443575_0924</name>
</gene>
<proteinExistence type="predicted"/>
<organism evidence="3 4">
    <name type="scientific">Jatrophihabitans endophyticus</name>
    <dbReference type="NCBI Taxonomy" id="1206085"/>
    <lineage>
        <taxon>Bacteria</taxon>
        <taxon>Bacillati</taxon>
        <taxon>Actinomycetota</taxon>
        <taxon>Actinomycetes</taxon>
        <taxon>Jatrophihabitantales</taxon>
        <taxon>Jatrophihabitantaceae</taxon>
        <taxon>Jatrophihabitans</taxon>
    </lineage>
</organism>
<dbReference type="EMBL" id="FQVU01000001">
    <property type="protein sequence ID" value="SHF79781.1"/>
    <property type="molecule type" value="Genomic_DNA"/>
</dbReference>
<dbReference type="STRING" id="1206085.SAMN05443575_0924"/>
<dbReference type="Proteomes" id="UP000186132">
    <property type="component" value="Unassembled WGS sequence"/>
</dbReference>
<dbReference type="GO" id="GO:0015833">
    <property type="term" value="P:peptide transport"/>
    <property type="evidence" value="ECO:0007669"/>
    <property type="project" value="TreeGrafter"/>
</dbReference>
<evidence type="ECO:0000313" key="3">
    <source>
        <dbReference type="EMBL" id="SHF79781.1"/>
    </source>
</evidence>
<feature type="signal peptide" evidence="1">
    <location>
        <begin position="1"/>
        <end position="28"/>
    </location>
</feature>
<protein>
    <submittedName>
        <fullName evidence="3">Peptide/nickel transport system substrate-binding protein/oligopeptide transport system substrate-binding protein</fullName>
    </submittedName>
</protein>
<dbReference type="PROSITE" id="PS51257">
    <property type="entry name" value="PROKAR_LIPOPROTEIN"/>
    <property type="match status" value="1"/>
</dbReference>
<reference evidence="3 4" key="1">
    <citation type="submission" date="2016-11" db="EMBL/GenBank/DDBJ databases">
        <authorList>
            <person name="Jaros S."/>
            <person name="Januszkiewicz K."/>
            <person name="Wedrychowicz H."/>
        </authorList>
    </citation>
    <scope>NUCLEOTIDE SEQUENCE [LARGE SCALE GENOMIC DNA]</scope>
    <source>
        <strain evidence="3 4">DSM 45627</strain>
    </source>
</reference>
<evidence type="ECO:0000313" key="4">
    <source>
        <dbReference type="Proteomes" id="UP000186132"/>
    </source>
</evidence>
<feature type="chain" id="PRO_5012725409" evidence="1">
    <location>
        <begin position="29"/>
        <end position="540"/>
    </location>
</feature>
<dbReference type="InterPro" id="IPR039424">
    <property type="entry name" value="SBP_5"/>
</dbReference>
<dbReference type="GO" id="GO:0043190">
    <property type="term" value="C:ATP-binding cassette (ABC) transporter complex"/>
    <property type="evidence" value="ECO:0007669"/>
    <property type="project" value="InterPro"/>
</dbReference>
<dbReference type="PANTHER" id="PTHR30290">
    <property type="entry name" value="PERIPLASMIC BINDING COMPONENT OF ABC TRANSPORTER"/>
    <property type="match status" value="1"/>
</dbReference>
<dbReference type="PANTHER" id="PTHR30290:SF83">
    <property type="entry name" value="ABC TRANSPORTER SUBSTRATE-BINDING PROTEIN"/>
    <property type="match status" value="1"/>
</dbReference>
<sequence>MFRASRVVPRTSRVVAGIVALGCVAATAACGGGSGGGSGGTLVVADGNSELDTLVPGNTALSFSELGILFSPIVSFNPDGSLKYVQASAVTGSNGSRTWTITFRPGWTFHNGEPVTAQSYADGWNLTAYGPNAYVNSSQLANVVGYDAVHPAKGKPTAKTLSGVTVTGRYTLRVNLTQPDSQFPLKLSQGQTGYYPMPKAGLANLAAFRTKPIGDGPYEMAGPAKLNQQVKLKKYDGYKGANKGKVANIVFRMYTSPDTAYTDTVAGNVDIALAPQDKFPQIAKDFGSRVAKSSGASIEFLGFPLFDKRFRNVKLRQAISLAVDRPAINKAIFGGLYTPADSLLATTMVGGSTHACQYCRFDATRAKQLLREAGGWSGPMTITFPGGAGYDQAFQAVANQLRSNLGIDATAKPTTNFSDFFADLQKRSVTGGPWRGKWGSAYPSATDTLRQLFTPGGSYNFSVGGYDNKAVTALVDKGDAATSTAAAVSAYHAAERAIESDFPVVPMFYEAFPFVYSSKVKNVHARPFQIDTDYEAVTKG</sequence>
<dbReference type="PIRSF" id="PIRSF002741">
    <property type="entry name" value="MppA"/>
    <property type="match status" value="1"/>
</dbReference>
<keyword evidence="1" id="KW-0732">Signal</keyword>
<dbReference type="Gene3D" id="3.10.105.10">
    <property type="entry name" value="Dipeptide-binding Protein, Domain 3"/>
    <property type="match status" value="1"/>
</dbReference>
<feature type="domain" description="Solute-binding protein family 5" evidence="2">
    <location>
        <begin position="90"/>
        <end position="459"/>
    </location>
</feature>
<dbReference type="AlphaFoldDB" id="A0A1M5EL34"/>
<dbReference type="Pfam" id="PF00496">
    <property type="entry name" value="SBP_bac_5"/>
    <property type="match status" value="1"/>
</dbReference>
<evidence type="ECO:0000256" key="1">
    <source>
        <dbReference type="SAM" id="SignalP"/>
    </source>
</evidence>
<dbReference type="Gene3D" id="3.90.76.10">
    <property type="entry name" value="Dipeptide-binding Protein, Domain 1"/>
    <property type="match status" value="1"/>
</dbReference>
<dbReference type="SUPFAM" id="SSF53850">
    <property type="entry name" value="Periplasmic binding protein-like II"/>
    <property type="match status" value="1"/>
</dbReference>
<dbReference type="InterPro" id="IPR000914">
    <property type="entry name" value="SBP_5_dom"/>
</dbReference>
<dbReference type="CDD" id="cd00995">
    <property type="entry name" value="PBP2_NikA_DppA_OppA_like"/>
    <property type="match status" value="1"/>
</dbReference>
<dbReference type="RefSeq" id="WP_073386404.1">
    <property type="nucleotide sequence ID" value="NZ_FQVU01000001.1"/>
</dbReference>
<dbReference type="Gene3D" id="3.40.190.10">
    <property type="entry name" value="Periplasmic binding protein-like II"/>
    <property type="match status" value="1"/>
</dbReference>
<dbReference type="GO" id="GO:1904680">
    <property type="term" value="F:peptide transmembrane transporter activity"/>
    <property type="evidence" value="ECO:0007669"/>
    <property type="project" value="TreeGrafter"/>
</dbReference>
<keyword evidence="4" id="KW-1185">Reference proteome</keyword>